<evidence type="ECO:0000313" key="2">
    <source>
        <dbReference type="Proteomes" id="UP000503096"/>
    </source>
</evidence>
<sequence length="121" mass="13443">MERNVLGGDLLACCFDPLTGFHRDGSCRSAEEDLGTHIICARMTAEFLQFSRARGNDLSTPVPEARFRGLKPGDRWCLCVLRWVEALDAGVAPPIILEATHESALEFVPLDELERHAFETS</sequence>
<dbReference type="Proteomes" id="UP000503096">
    <property type="component" value="Chromosome"/>
</dbReference>
<name>A0A6M4HAG5_9PROT</name>
<proteinExistence type="predicted"/>
<dbReference type="KEGG" id="upl:DSM104440_02664"/>
<accession>A0A6M4HAG5</accession>
<dbReference type="PANTHER" id="PTHR37466:SF1">
    <property type="entry name" value="SLR1628 PROTEIN"/>
    <property type="match status" value="1"/>
</dbReference>
<dbReference type="RefSeq" id="WP_171163472.1">
    <property type="nucleotide sequence ID" value="NZ_CP053073.1"/>
</dbReference>
<protein>
    <recommendedName>
        <fullName evidence="3">DUF2237 domain-containing protein</fullName>
    </recommendedName>
</protein>
<dbReference type="InterPro" id="IPR018714">
    <property type="entry name" value="DUF2237"/>
</dbReference>
<dbReference type="PANTHER" id="PTHR37466">
    <property type="entry name" value="SLR1628 PROTEIN"/>
    <property type="match status" value="1"/>
</dbReference>
<keyword evidence="2" id="KW-1185">Reference proteome</keyword>
<dbReference type="EMBL" id="CP053073">
    <property type="protein sequence ID" value="QJR15838.1"/>
    <property type="molecule type" value="Genomic_DNA"/>
</dbReference>
<dbReference type="AlphaFoldDB" id="A0A6M4HAG5"/>
<evidence type="ECO:0008006" key="3">
    <source>
        <dbReference type="Google" id="ProtNLM"/>
    </source>
</evidence>
<dbReference type="Gene3D" id="3.30.56.110">
    <property type="entry name" value="Protein of unknown function DUF2237"/>
    <property type="match status" value="1"/>
</dbReference>
<gene>
    <name evidence="1" type="ORF">DSM104440_02664</name>
</gene>
<evidence type="ECO:0000313" key="1">
    <source>
        <dbReference type="EMBL" id="QJR15838.1"/>
    </source>
</evidence>
<organism evidence="1 2">
    <name type="scientific">Usitatibacter palustris</name>
    <dbReference type="NCBI Taxonomy" id="2732487"/>
    <lineage>
        <taxon>Bacteria</taxon>
        <taxon>Pseudomonadati</taxon>
        <taxon>Pseudomonadota</taxon>
        <taxon>Betaproteobacteria</taxon>
        <taxon>Nitrosomonadales</taxon>
        <taxon>Usitatibacteraceae</taxon>
        <taxon>Usitatibacter</taxon>
    </lineage>
</organism>
<dbReference type="InParanoid" id="A0A6M4HAG5"/>
<reference evidence="1 2" key="1">
    <citation type="submission" date="2020-04" db="EMBL/GenBank/DDBJ databases">
        <title>Usitatibacter rugosus gen. nov., sp. nov. and Usitatibacter palustris sp. nov., novel members of Usitatibacteraceae fam. nov. within the order Nitrosomonadales isolated from soil.</title>
        <authorList>
            <person name="Huber K.J."/>
            <person name="Neumann-Schaal M."/>
            <person name="Geppert A."/>
            <person name="Luckner M."/>
            <person name="Wanner G."/>
            <person name="Overmann J."/>
        </authorList>
    </citation>
    <scope>NUCLEOTIDE SEQUENCE [LARGE SCALE GENOMIC DNA]</scope>
    <source>
        <strain evidence="1 2">Swamp67</strain>
    </source>
</reference>
<dbReference type="Pfam" id="PF09996">
    <property type="entry name" value="DUF2237"/>
    <property type="match status" value="1"/>
</dbReference>